<keyword evidence="5" id="KW-1185">Reference proteome</keyword>
<evidence type="ECO:0000256" key="2">
    <source>
        <dbReference type="ARBA" id="ARBA00022679"/>
    </source>
</evidence>
<dbReference type="EMBL" id="PQFF01000052">
    <property type="protein sequence ID" value="RHZ86048.1"/>
    <property type="molecule type" value="Genomic_DNA"/>
</dbReference>
<dbReference type="Pfam" id="PF01793">
    <property type="entry name" value="Glyco_transf_15"/>
    <property type="match status" value="1"/>
</dbReference>
<comment type="caution">
    <text evidence="4">The sequence shown here is derived from an EMBL/GenBank/DDBJ whole genome shotgun (WGS) entry which is preliminary data.</text>
</comment>
<dbReference type="PIRSF" id="PIRSF018153">
    <property type="entry name" value="Glyco_trans_15"/>
    <property type="match status" value="1"/>
</dbReference>
<dbReference type="GO" id="GO:0016020">
    <property type="term" value="C:membrane"/>
    <property type="evidence" value="ECO:0007669"/>
    <property type="project" value="InterPro"/>
</dbReference>
<evidence type="ECO:0000313" key="4">
    <source>
        <dbReference type="EMBL" id="RHZ86048.1"/>
    </source>
</evidence>
<accession>A0A397JGW2</accession>
<dbReference type="Gene3D" id="3.90.550.10">
    <property type="entry name" value="Spore Coat Polysaccharide Biosynthesis Protein SpsA, Chain A"/>
    <property type="match status" value="1"/>
</dbReference>
<comment type="similarity">
    <text evidence="1">Belongs to the glycosyltransferase 15 family.</text>
</comment>
<reference evidence="4 5" key="1">
    <citation type="submission" date="2018-08" db="EMBL/GenBank/DDBJ databases">
        <title>Genome and evolution of the arbuscular mycorrhizal fungus Diversispora epigaea (formerly Glomus versiforme) and its bacterial endosymbionts.</title>
        <authorList>
            <person name="Sun X."/>
            <person name="Fei Z."/>
            <person name="Harrison M."/>
        </authorList>
    </citation>
    <scope>NUCLEOTIDE SEQUENCE [LARGE SCALE GENOMIC DNA]</scope>
    <source>
        <strain evidence="4 5">IT104</strain>
    </source>
</reference>
<protein>
    <recommendedName>
        <fullName evidence="6">Glycosyltransferase family 15 protein</fullName>
    </recommendedName>
</protein>
<dbReference type="GO" id="GO:0000026">
    <property type="term" value="F:alpha-1,2-mannosyltransferase activity"/>
    <property type="evidence" value="ECO:0007669"/>
    <property type="project" value="TreeGrafter"/>
</dbReference>
<dbReference type="OrthoDB" id="439943at2759"/>
<evidence type="ECO:0008006" key="6">
    <source>
        <dbReference type="Google" id="ProtNLM"/>
    </source>
</evidence>
<organism evidence="4 5">
    <name type="scientific">Diversispora epigaea</name>
    <dbReference type="NCBI Taxonomy" id="1348612"/>
    <lineage>
        <taxon>Eukaryota</taxon>
        <taxon>Fungi</taxon>
        <taxon>Fungi incertae sedis</taxon>
        <taxon>Mucoromycota</taxon>
        <taxon>Glomeromycotina</taxon>
        <taxon>Glomeromycetes</taxon>
        <taxon>Diversisporales</taxon>
        <taxon>Diversisporaceae</taxon>
        <taxon>Diversispora</taxon>
    </lineage>
</organism>
<dbReference type="PANTHER" id="PTHR31121">
    <property type="entry name" value="ALPHA-1,2 MANNOSYLTRANSFERASE KTR1"/>
    <property type="match status" value="1"/>
</dbReference>
<dbReference type="InterPro" id="IPR029044">
    <property type="entry name" value="Nucleotide-diphossugar_trans"/>
</dbReference>
<dbReference type="InterPro" id="IPR002685">
    <property type="entry name" value="Glyco_trans_15"/>
</dbReference>
<gene>
    <name evidence="4" type="ORF">Glove_55g16</name>
</gene>
<dbReference type="GO" id="GO:0006493">
    <property type="term" value="P:protein O-linked glycosylation"/>
    <property type="evidence" value="ECO:0007669"/>
    <property type="project" value="TreeGrafter"/>
</dbReference>
<dbReference type="GO" id="GO:0005794">
    <property type="term" value="C:Golgi apparatus"/>
    <property type="evidence" value="ECO:0007669"/>
    <property type="project" value="TreeGrafter"/>
</dbReference>
<evidence type="ECO:0000256" key="1">
    <source>
        <dbReference type="ARBA" id="ARBA00007677"/>
    </source>
</evidence>
<dbReference type="GO" id="GO:0006487">
    <property type="term" value="P:protein N-linked glycosylation"/>
    <property type="evidence" value="ECO:0007669"/>
    <property type="project" value="TreeGrafter"/>
</dbReference>
<dbReference type="STRING" id="1348612.A0A397JGW2"/>
<evidence type="ECO:0000313" key="5">
    <source>
        <dbReference type="Proteomes" id="UP000266861"/>
    </source>
</evidence>
<keyword evidence="2" id="KW-0808">Transferase</keyword>
<dbReference type="PANTHER" id="PTHR31121:SF6">
    <property type="entry name" value="ALPHA-1,2 MANNOSYLTRANSFERASE KTR1"/>
    <property type="match status" value="1"/>
</dbReference>
<proteinExistence type="inferred from homology"/>
<name>A0A397JGW2_9GLOM</name>
<feature type="active site" description="Nucleophile" evidence="3">
    <location>
        <position position="288"/>
    </location>
</feature>
<sequence>MKKKIESIMFKRNNLKYLGLAIATIFCFHWILTIVNPKSSFSRPWGVTELDTTQDDTYIQDQKTINDPNKTKPTQTGKAKAAFVVLIRNGDLHSFRSSMRQLEDRFNHKYNYPYVFLNDEPFNEEFIKLTSAMTKGKTEYGLIPREHWSVPMDIDMNIVRKNMEKMREEQVLYGDSLPYRHMCRFESGFFYRHELLDKYDYYWRVEPGVQFYCDLDYDPFVFMKKYDIRYSFTISLYEYPKTIPTLWDSVREFGKLHPQYIEKDNLMDFISSDNGATYNLCHFWSNFEIADLNLWRSEAYTKFFSFLDSKGGFFYERWGDAPVHSIAAALFLKKHQIHFFNDIGYRHEPFSHCPADEKIQLKCHCNPHDSFDFHGYSCTGKFLDLKAKWATIASNVTRN</sequence>
<evidence type="ECO:0000256" key="3">
    <source>
        <dbReference type="PIRSR" id="PIRSR018153-1"/>
    </source>
</evidence>
<dbReference type="GO" id="GO:0000032">
    <property type="term" value="P:cell wall mannoprotein biosynthetic process"/>
    <property type="evidence" value="ECO:0007669"/>
    <property type="project" value="TreeGrafter"/>
</dbReference>
<dbReference type="Proteomes" id="UP000266861">
    <property type="component" value="Unassembled WGS sequence"/>
</dbReference>
<dbReference type="SUPFAM" id="SSF53448">
    <property type="entry name" value="Nucleotide-diphospho-sugar transferases"/>
    <property type="match status" value="1"/>
</dbReference>
<dbReference type="FunFam" id="3.90.550.10:FF:000051">
    <property type="entry name" value="Alpha-1,2-mannosyltransferase (Ktr4)"/>
    <property type="match status" value="1"/>
</dbReference>
<dbReference type="AlphaFoldDB" id="A0A397JGW2"/>